<name>A0ABM0WFJ1_CAMSA</name>
<organism evidence="2 3">
    <name type="scientific">Camelina sativa</name>
    <name type="common">False flax</name>
    <name type="synonym">Myagrum sativum</name>
    <dbReference type="NCBI Taxonomy" id="90675"/>
    <lineage>
        <taxon>Eukaryota</taxon>
        <taxon>Viridiplantae</taxon>
        <taxon>Streptophyta</taxon>
        <taxon>Embryophyta</taxon>
        <taxon>Tracheophyta</taxon>
        <taxon>Spermatophyta</taxon>
        <taxon>Magnoliopsida</taxon>
        <taxon>eudicotyledons</taxon>
        <taxon>Gunneridae</taxon>
        <taxon>Pentapetalae</taxon>
        <taxon>rosids</taxon>
        <taxon>malvids</taxon>
        <taxon>Brassicales</taxon>
        <taxon>Brassicaceae</taxon>
        <taxon>Camelineae</taxon>
        <taxon>Camelina</taxon>
    </lineage>
</organism>
<dbReference type="RefSeq" id="XP_010470372.1">
    <property type="nucleotide sequence ID" value="XM_010472070.2"/>
</dbReference>
<feature type="compositionally biased region" description="Basic residues" evidence="1">
    <location>
        <begin position="156"/>
        <end position="169"/>
    </location>
</feature>
<evidence type="ECO:0000313" key="2">
    <source>
        <dbReference type="Proteomes" id="UP000694864"/>
    </source>
</evidence>
<keyword evidence="2" id="KW-1185">Reference proteome</keyword>
<feature type="region of interest" description="Disordered" evidence="1">
    <location>
        <begin position="126"/>
        <end position="172"/>
    </location>
</feature>
<dbReference type="PANTHER" id="PTHR47481:SF41">
    <property type="entry name" value="COPIA-LIKE POLYPROTEIN_RETROTRANSPOSON"/>
    <property type="match status" value="1"/>
</dbReference>
<proteinExistence type="predicted"/>
<protein>
    <submittedName>
        <fullName evidence="3">Uncharacterized protein LOC104750293</fullName>
    </submittedName>
</protein>
<evidence type="ECO:0000313" key="3">
    <source>
        <dbReference type="RefSeq" id="XP_010470372.1"/>
    </source>
</evidence>
<dbReference type="Proteomes" id="UP000694864">
    <property type="component" value="Chromosome 16"/>
</dbReference>
<reference evidence="3" key="2">
    <citation type="submission" date="2025-08" db="UniProtKB">
        <authorList>
            <consortium name="RefSeq"/>
        </authorList>
    </citation>
    <scope>IDENTIFICATION</scope>
    <source>
        <tissue evidence="3">Leaf</tissue>
    </source>
</reference>
<evidence type="ECO:0000256" key="1">
    <source>
        <dbReference type="SAM" id="MobiDB-lite"/>
    </source>
</evidence>
<dbReference type="PANTHER" id="PTHR47481">
    <property type="match status" value="1"/>
</dbReference>
<dbReference type="Pfam" id="PF14223">
    <property type="entry name" value="Retrotran_gag_2"/>
    <property type="match status" value="1"/>
</dbReference>
<reference evidence="2" key="1">
    <citation type="journal article" date="2014" name="Nat. Commun.">
        <title>The emerging biofuel crop Camelina sativa retains a highly undifferentiated hexaploid genome structure.</title>
        <authorList>
            <person name="Kagale S."/>
            <person name="Koh C."/>
            <person name="Nixon J."/>
            <person name="Bollina V."/>
            <person name="Clarke W.E."/>
            <person name="Tuteja R."/>
            <person name="Spillane C."/>
            <person name="Robinson S.J."/>
            <person name="Links M.G."/>
            <person name="Clarke C."/>
            <person name="Higgins E.E."/>
            <person name="Huebert T."/>
            <person name="Sharpe A.G."/>
            <person name="Parkin I.A."/>
        </authorList>
    </citation>
    <scope>NUCLEOTIDE SEQUENCE [LARGE SCALE GENOMIC DNA]</scope>
    <source>
        <strain evidence="2">cv. DH55</strain>
    </source>
</reference>
<gene>
    <name evidence="3" type="primary">LOC104750293</name>
</gene>
<sequence>MGIYGTISESILDTVLKTKSTARELWITIEELFRDNKEARAMEYDTELRTLTIGNSTVADYCKRLKTLSNLLANIDSLVTDRQLVMYMLNGLNDKFDSIINVIKHKSPYPSFTVARSMLQLEETRLSKHVKPAPSPPSDTSTPNILYTTTDQQSSRGHHSGHQGRGHRGRGIDDVAATIITGNIKTHHRDMVNHRTSLHITHHHPSSTARHHTWLTPLFHRFNLHTTSPVHMVKLTSRKCFLTLPHLSHTSHMR</sequence>
<dbReference type="GeneID" id="104750293"/>
<accession>A0ABM0WFJ1</accession>